<organism evidence="1 2">
    <name type="scientific">Pseudomonas shahriarae</name>
    <dbReference type="NCBI Taxonomy" id="2745512"/>
    <lineage>
        <taxon>Bacteria</taxon>
        <taxon>Pseudomonadati</taxon>
        <taxon>Pseudomonadota</taxon>
        <taxon>Gammaproteobacteria</taxon>
        <taxon>Pseudomonadales</taxon>
        <taxon>Pseudomonadaceae</taxon>
        <taxon>Pseudomonas</taxon>
    </lineage>
</organism>
<sequence length="61" mass="6556">HGYFRPSLAPGTAFVGFASSPVLQRAIHASVVAITVLGTLYRNAQLGINDLYTGRLIRPDD</sequence>
<dbReference type="EMBL" id="JAMDHD010000057">
    <property type="protein sequence ID" value="MDD0988687.1"/>
    <property type="molecule type" value="Genomic_DNA"/>
</dbReference>
<feature type="non-terminal residue" evidence="1">
    <location>
        <position position="1"/>
    </location>
</feature>
<evidence type="ECO:0000313" key="2">
    <source>
        <dbReference type="Proteomes" id="UP001148189"/>
    </source>
</evidence>
<name>A0ABT5NLV8_9PSED</name>
<keyword evidence="2" id="KW-1185">Reference proteome</keyword>
<gene>
    <name evidence="1" type="ORF">M5G21_27390</name>
</gene>
<proteinExistence type="predicted"/>
<reference evidence="1" key="1">
    <citation type="submission" date="2022-05" db="EMBL/GenBank/DDBJ databases">
        <title>Novel Pseudomonas spp. Isolated from a Rainbow Trout Aquaculture Facility.</title>
        <authorList>
            <person name="Testerman T."/>
            <person name="Graf J."/>
        </authorList>
    </citation>
    <scope>NUCLEOTIDE SEQUENCE</scope>
    <source>
        <strain evidence="1">ID1050</strain>
    </source>
</reference>
<evidence type="ECO:0000313" key="1">
    <source>
        <dbReference type="EMBL" id="MDD0988687.1"/>
    </source>
</evidence>
<protein>
    <submittedName>
        <fullName evidence="1">Uncharacterized protein</fullName>
    </submittedName>
</protein>
<dbReference type="RefSeq" id="WP_273873302.1">
    <property type="nucleotide sequence ID" value="NZ_JAMDHD010000057.1"/>
</dbReference>
<dbReference type="Proteomes" id="UP001148189">
    <property type="component" value="Unassembled WGS sequence"/>
</dbReference>
<accession>A0ABT5NLV8</accession>
<comment type="caution">
    <text evidence="1">The sequence shown here is derived from an EMBL/GenBank/DDBJ whole genome shotgun (WGS) entry which is preliminary data.</text>
</comment>